<reference evidence="9 10" key="1">
    <citation type="submission" date="2020-03" db="EMBL/GenBank/DDBJ databases">
        <title>Spirochaetal bacteria isolated from arthropods constitute a novel genus Entomospira genus novum within the order Spirochaetales.</title>
        <authorList>
            <person name="Grana-Miraglia L."/>
            <person name="Sikutova S."/>
            <person name="Fingerle V."/>
            <person name="Sing A."/>
            <person name="Castillo-Ramirez S."/>
            <person name="Margos G."/>
            <person name="Rudolf I."/>
        </authorList>
    </citation>
    <scope>NUCLEOTIDE SEQUENCE [LARGE SCALE GENOMIC DNA]</scope>
    <source>
        <strain evidence="9 10">BR193</strain>
    </source>
</reference>
<keyword evidence="2" id="KW-0813">Transport</keyword>
<evidence type="ECO:0000259" key="8">
    <source>
        <dbReference type="PROSITE" id="PS50893"/>
    </source>
</evidence>
<name>A0A968GAZ5_9SPIO</name>
<keyword evidence="6" id="KW-1278">Translocase</keyword>
<keyword evidence="4" id="KW-0547">Nucleotide-binding</keyword>
<evidence type="ECO:0000256" key="6">
    <source>
        <dbReference type="ARBA" id="ARBA00022967"/>
    </source>
</evidence>
<dbReference type="PROSITE" id="PS00211">
    <property type="entry name" value="ABC_TRANSPORTER_1"/>
    <property type="match status" value="1"/>
</dbReference>
<gene>
    <name evidence="9" type="ORF">HCT14_02135</name>
</gene>
<evidence type="ECO:0000256" key="3">
    <source>
        <dbReference type="ARBA" id="ARBA00022475"/>
    </source>
</evidence>
<evidence type="ECO:0000256" key="2">
    <source>
        <dbReference type="ARBA" id="ARBA00022448"/>
    </source>
</evidence>
<comment type="caution">
    <text evidence="9">The sequence shown here is derived from an EMBL/GenBank/DDBJ whole genome shotgun (WGS) entry which is preliminary data.</text>
</comment>
<evidence type="ECO:0000313" key="10">
    <source>
        <dbReference type="Proteomes" id="UP000711995"/>
    </source>
</evidence>
<keyword evidence="3" id="KW-1003">Cell membrane</keyword>
<dbReference type="Gene3D" id="3.40.50.300">
    <property type="entry name" value="P-loop containing nucleotide triphosphate hydrolases"/>
    <property type="match status" value="1"/>
</dbReference>
<dbReference type="AlphaFoldDB" id="A0A968GAZ5"/>
<keyword evidence="10" id="KW-1185">Reference proteome</keyword>
<dbReference type="InterPro" id="IPR003593">
    <property type="entry name" value="AAA+_ATPase"/>
</dbReference>
<dbReference type="PROSITE" id="PS50893">
    <property type="entry name" value="ABC_TRANSPORTER_2"/>
    <property type="match status" value="1"/>
</dbReference>
<keyword evidence="5 9" id="KW-0067">ATP-binding</keyword>
<dbReference type="EMBL" id="JAATLJ010000001">
    <property type="protein sequence ID" value="NIZ40313.1"/>
    <property type="molecule type" value="Genomic_DNA"/>
</dbReference>
<sequence length="240" mass="27297">MMNENYISLEKVQFAYKENSLLFIDEVRLASSGIYAVVGNNGAGKSLFMHLASGRLVPTTGEIYLMNNHQKVSLSDSVESRDTIRLLTDDFLGEMREKVLTYLYEIASAYTLQRGDVLHQEVVRVLKLVDLLELQQERVERLSFGQRRRLSMATVFLGSPQFLFLDEPFTGLDSKQIKQRMGYLKKISQDMCIVMSMHDMELLRTLSLQKILFIDGGVVAVLDPTVENLARIEAGLNHEI</sequence>
<evidence type="ECO:0000256" key="1">
    <source>
        <dbReference type="ARBA" id="ARBA00004202"/>
    </source>
</evidence>
<evidence type="ECO:0000256" key="4">
    <source>
        <dbReference type="ARBA" id="ARBA00022741"/>
    </source>
</evidence>
<dbReference type="InterPro" id="IPR027417">
    <property type="entry name" value="P-loop_NTPase"/>
</dbReference>
<dbReference type="SMART" id="SM00382">
    <property type="entry name" value="AAA"/>
    <property type="match status" value="1"/>
</dbReference>
<comment type="subcellular location">
    <subcellularLocation>
        <location evidence="1">Cell membrane</location>
        <topology evidence="1">Peripheral membrane protein</topology>
    </subcellularLocation>
</comment>
<protein>
    <submittedName>
        <fullName evidence="9">ATP-binding cassette domain-containing protein</fullName>
    </submittedName>
</protein>
<dbReference type="InterPro" id="IPR003439">
    <property type="entry name" value="ABC_transporter-like_ATP-bd"/>
</dbReference>
<keyword evidence="7" id="KW-0472">Membrane</keyword>
<organism evidence="9 10">
    <name type="scientific">Entomospira entomophila</name>
    <dbReference type="NCBI Taxonomy" id="2719988"/>
    <lineage>
        <taxon>Bacteria</taxon>
        <taxon>Pseudomonadati</taxon>
        <taxon>Spirochaetota</taxon>
        <taxon>Spirochaetia</taxon>
        <taxon>Spirochaetales</taxon>
        <taxon>Spirochaetaceae</taxon>
        <taxon>Entomospira</taxon>
    </lineage>
</organism>
<dbReference type="PANTHER" id="PTHR43553">
    <property type="entry name" value="HEAVY METAL TRANSPORTER"/>
    <property type="match status" value="1"/>
</dbReference>
<evidence type="ECO:0000256" key="5">
    <source>
        <dbReference type="ARBA" id="ARBA00022840"/>
    </source>
</evidence>
<dbReference type="GO" id="GO:0042626">
    <property type="term" value="F:ATPase-coupled transmembrane transporter activity"/>
    <property type="evidence" value="ECO:0007669"/>
    <property type="project" value="TreeGrafter"/>
</dbReference>
<dbReference type="RefSeq" id="WP_167699916.1">
    <property type="nucleotide sequence ID" value="NZ_CP118174.1"/>
</dbReference>
<dbReference type="GO" id="GO:0005524">
    <property type="term" value="F:ATP binding"/>
    <property type="evidence" value="ECO:0007669"/>
    <property type="project" value="UniProtKB-KW"/>
</dbReference>
<dbReference type="Proteomes" id="UP000711995">
    <property type="component" value="Unassembled WGS sequence"/>
</dbReference>
<evidence type="ECO:0000313" key="9">
    <source>
        <dbReference type="EMBL" id="NIZ40313.1"/>
    </source>
</evidence>
<evidence type="ECO:0000256" key="7">
    <source>
        <dbReference type="ARBA" id="ARBA00023136"/>
    </source>
</evidence>
<proteinExistence type="predicted"/>
<feature type="domain" description="ABC transporter" evidence="8">
    <location>
        <begin position="7"/>
        <end position="240"/>
    </location>
</feature>
<dbReference type="SUPFAM" id="SSF52540">
    <property type="entry name" value="P-loop containing nucleoside triphosphate hydrolases"/>
    <property type="match status" value="1"/>
</dbReference>
<accession>A0A968GAZ5</accession>
<dbReference type="GO" id="GO:0043190">
    <property type="term" value="C:ATP-binding cassette (ABC) transporter complex"/>
    <property type="evidence" value="ECO:0007669"/>
    <property type="project" value="TreeGrafter"/>
</dbReference>
<dbReference type="InterPro" id="IPR017871">
    <property type="entry name" value="ABC_transporter-like_CS"/>
</dbReference>
<dbReference type="Pfam" id="PF00005">
    <property type="entry name" value="ABC_tran"/>
    <property type="match status" value="1"/>
</dbReference>
<dbReference type="InterPro" id="IPR050095">
    <property type="entry name" value="ECF_ABC_transporter_ATP-bd"/>
</dbReference>
<dbReference type="GO" id="GO:0016887">
    <property type="term" value="F:ATP hydrolysis activity"/>
    <property type="evidence" value="ECO:0007669"/>
    <property type="project" value="InterPro"/>
</dbReference>
<dbReference type="PANTHER" id="PTHR43553:SF27">
    <property type="entry name" value="ENERGY-COUPLING FACTOR TRANSPORTER ATP-BINDING PROTEIN ECFA2"/>
    <property type="match status" value="1"/>
</dbReference>